<dbReference type="EMBL" id="CP002156">
    <property type="protein sequence ID" value="ADM09928.1"/>
    <property type="molecule type" value="Genomic_DNA"/>
</dbReference>
<keyword evidence="2" id="KW-0689">Ribosomal protein</keyword>
<keyword evidence="2" id="KW-0687">Ribonucleoprotein</keyword>
<evidence type="ECO:0000256" key="1">
    <source>
        <dbReference type="SAM" id="MobiDB-lite"/>
    </source>
</evidence>
<reference evidence="3" key="1">
    <citation type="submission" date="2010-08" db="EMBL/GenBank/DDBJ databases">
        <title>Genome sequence of Parvularcula bermudensis HTCC2503.</title>
        <authorList>
            <person name="Kang D.-M."/>
            <person name="Oh H.-M."/>
            <person name="Cho J.-C."/>
        </authorList>
    </citation>
    <scope>NUCLEOTIDE SEQUENCE [LARGE SCALE GENOMIC DNA]</scope>
    <source>
        <strain evidence="3">ATCC BAA-594 / HTCC2503 / KCTC 12087</strain>
    </source>
</reference>
<accession>E0TDA5</accession>
<reference evidence="2 3" key="2">
    <citation type="journal article" date="2011" name="J. Bacteriol.">
        <title>Complete genome sequence of strain HTCC2503T of Parvularcula bermudensis, the type species of the order "Parvularculales" in the class Alphaproteobacteria.</title>
        <authorList>
            <person name="Oh H.M."/>
            <person name="Kang I."/>
            <person name="Vergin K.L."/>
            <person name="Kang D."/>
            <person name="Rhee K.H."/>
            <person name="Giovannoni S.J."/>
            <person name="Cho J.C."/>
        </authorList>
    </citation>
    <scope>NUCLEOTIDE SEQUENCE [LARGE SCALE GENOMIC DNA]</scope>
    <source>
        <strain evidence="3">ATCC BAA-594 / HTCC2503 / KCTC 12087</strain>
    </source>
</reference>
<proteinExistence type="predicted"/>
<organism evidence="2 3">
    <name type="scientific">Parvularcula bermudensis (strain ATCC BAA-594 / HTCC2503 / KCTC 12087)</name>
    <dbReference type="NCBI Taxonomy" id="314260"/>
    <lineage>
        <taxon>Bacteria</taxon>
        <taxon>Pseudomonadati</taxon>
        <taxon>Pseudomonadota</taxon>
        <taxon>Alphaproteobacteria</taxon>
        <taxon>Parvularculales</taxon>
        <taxon>Parvularculaceae</taxon>
        <taxon>Parvularcula</taxon>
    </lineage>
</organism>
<dbReference type="Proteomes" id="UP000001302">
    <property type="component" value="Chromosome"/>
</dbReference>
<dbReference type="KEGG" id="pbr:PB2503_09374"/>
<keyword evidence="3" id="KW-1185">Reference proteome</keyword>
<evidence type="ECO:0000313" key="3">
    <source>
        <dbReference type="Proteomes" id="UP000001302"/>
    </source>
</evidence>
<dbReference type="STRING" id="314260.PB2503_09374"/>
<evidence type="ECO:0000313" key="2">
    <source>
        <dbReference type="EMBL" id="ADM09928.1"/>
    </source>
</evidence>
<dbReference type="GO" id="GO:0005840">
    <property type="term" value="C:ribosome"/>
    <property type="evidence" value="ECO:0007669"/>
    <property type="project" value="UniProtKB-KW"/>
</dbReference>
<protein>
    <submittedName>
        <fullName evidence="2">50S ribosomal protein L10</fullName>
    </submittedName>
</protein>
<gene>
    <name evidence="2" type="ordered locus">PB2503_09374</name>
</gene>
<dbReference type="HOGENOM" id="CLU_3082769_0_0_5"/>
<name>E0TDA5_PARBH</name>
<dbReference type="AlphaFoldDB" id="E0TDA5"/>
<feature type="region of interest" description="Disordered" evidence="1">
    <location>
        <begin position="28"/>
        <end position="52"/>
    </location>
</feature>
<sequence>MREGRSARSRGSRLIGPNLIYVGLTETPFQKGPLPTVTDRPEISLGNRAYGE</sequence>